<organism evidence="4">
    <name type="scientific">Colletotrichum fructicola (strain Nara gc5)</name>
    <name type="common">Anthracnose fungus</name>
    <name type="synonym">Colletotrichum gloeosporioides (strain Nara gc5)</name>
    <dbReference type="NCBI Taxonomy" id="1213859"/>
    <lineage>
        <taxon>Eukaryota</taxon>
        <taxon>Fungi</taxon>
        <taxon>Dikarya</taxon>
        <taxon>Ascomycota</taxon>
        <taxon>Pezizomycotina</taxon>
        <taxon>Sordariomycetes</taxon>
        <taxon>Hypocreomycetidae</taxon>
        <taxon>Glomerellales</taxon>
        <taxon>Glomerellaceae</taxon>
        <taxon>Colletotrichum</taxon>
        <taxon>Colletotrichum gloeosporioides species complex</taxon>
    </lineage>
</organism>
<feature type="region of interest" description="Disordered" evidence="1">
    <location>
        <begin position="353"/>
        <end position="386"/>
    </location>
</feature>
<sequence length="424" mass="43977">MVAITRVAVAASLLLTGVVAHPGEEHDPQVHKREMALRRSVAANNRRALNACAGSAADAALKQRAIQRRDAKLKELRAKRSIAANAPIRRRTEENLNTWAAIDHASSAGYTLDTDPATLFAQNASCVVVPETTIGPYWVAGELIRSEMTDGQSGVPLHLDVQFVDVATCAGVPEILIDAWHCNATGVYSGVSATGQGGLNSTFGRGVQQTDDDGVVEFDTMFPGHYTGRATHIHVKSTSGATVLDNDTYVDGTTNHVGQLFFDQSLISEVEAVTPYSTNQQELTLNSADSIAFGEATDDYDPFVQYVLLGDDISQGVLAWITVGINTTADYSSSASAAAHYYAGGGVDASSGNSGGGPGGAGGPPNGTFPSGAAPSGAGPSGAPPASSVSSAAVSASLYFRRLQGWLQAQGQASLSISKCMDAT</sequence>
<dbReference type="Pfam" id="PF00775">
    <property type="entry name" value="Dioxygenase_C"/>
    <property type="match status" value="1"/>
</dbReference>
<proteinExistence type="predicted"/>
<dbReference type="STRING" id="1213859.L2FTE3"/>
<feature type="compositionally biased region" description="Gly residues" evidence="1">
    <location>
        <begin position="353"/>
        <end position="365"/>
    </location>
</feature>
<dbReference type="InterPro" id="IPR000627">
    <property type="entry name" value="Intradiol_dOase_C"/>
</dbReference>
<dbReference type="SUPFAM" id="SSF49482">
    <property type="entry name" value="Aromatic compound dioxygenase"/>
    <property type="match status" value="1"/>
</dbReference>
<dbReference type="Gene3D" id="2.60.130.10">
    <property type="entry name" value="Aromatic compound dioxygenase"/>
    <property type="match status" value="1"/>
</dbReference>
<accession>L2FTE3</accession>
<keyword evidence="4" id="KW-0560">Oxidoreductase</keyword>
<evidence type="ECO:0000313" key="4">
    <source>
        <dbReference type="EMBL" id="ELA29420.1"/>
    </source>
</evidence>
<dbReference type="GO" id="GO:0016702">
    <property type="term" value="F:oxidoreductase activity, acting on single donors with incorporation of molecular oxygen, incorporation of two atoms of oxygen"/>
    <property type="evidence" value="ECO:0007669"/>
    <property type="project" value="InterPro"/>
</dbReference>
<keyword evidence="2" id="KW-0732">Signal</keyword>
<dbReference type="GO" id="GO:0008199">
    <property type="term" value="F:ferric iron binding"/>
    <property type="evidence" value="ECO:0007669"/>
    <property type="project" value="InterPro"/>
</dbReference>
<keyword evidence="4" id="KW-0223">Dioxygenase</keyword>
<dbReference type="InterPro" id="IPR015889">
    <property type="entry name" value="Intradiol_dOase_core"/>
</dbReference>
<dbReference type="CDD" id="cd03457">
    <property type="entry name" value="intradiol_dioxygenase_like"/>
    <property type="match status" value="1"/>
</dbReference>
<feature type="chain" id="PRO_5003959171" evidence="2">
    <location>
        <begin position="21"/>
        <end position="424"/>
    </location>
</feature>
<evidence type="ECO:0000256" key="2">
    <source>
        <dbReference type="SAM" id="SignalP"/>
    </source>
</evidence>
<feature type="domain" description="Intradiol ring-cleavage dioxygenases" evidence="3">
    <location>
        <begin position="142"/>
        <end position="230"/>
    </location>
</feature>
<dbReference type="PANTHER" id="PTHR34315:SF1">
    <property type="entry name" value="INTRADIOL RING-CLEAVAGE DIOXYGENASES DOMAIN-CONTAINING PROTEIN-RELATED"/>
    <property type="match status" value="1"/>
</dbReference>
<gene>
    <name evidence="4" type="ORF">CGGC5_10095</name>
</gene>
<reference evidence="4" key="1">
    <citation type="submission" date="2012-08" db="EMBL/GenBank/DDBJ databases">
        <title>Genome analysis of Colletotrichum orbiculare and Colletotrichum fructicola.</title>
        <authorList>
            <person name="Gan P.H.P."/>
            <person name="Ikeda K."/>
            <person name="Irieda H."/>
            <person name="Narusaka M."/>
            <person name="O'Connell R.J."/>
            <person name="Narusaka Y."/>
            <person name="Takano Y."/>
            <person name="Kubo Y."/>
            <person name="Shirasu K."/>
        </authorList>
    </citation>
    <scope>NUCLEOTIDE SEQUENCE</scope>
    <source>
        <strain evidence="4">Nara gc5</strain>
    </source>
</reference>
<dbReference type="PANTHER" id="PTHR34315">
    <property type="match status" value="1"/>
</dbReference>
<name>L2FTE3_COLFN</name>
<dbReference type="EMBL" id="KB020859">
    <property type="protein sequence ID" value="ELA29420.1"/>
    <property type="molecule type" value="Genomic_DNA"/>
</dbReference>
<dbReference type="AlphaFoldDB" id="L2FTE3"/>
<evidence type="ECO:0000256" key="1">
    <source>
        <dbReference type="SAM" id="MobiDB-lite"/>
    </source>
</evidence>
<feature type="signal peptide" evidence="2">
    <location>
        <begin position="1"/>
        <end position="20"/>
    </location>
</feature>
<evidence type="ECO:0000259" key="3">
    <source>
        <dbReference type="Pfam" id="PF00775"/>
    </source>
</evidence>
<dbReference type="HOGENOM" id="CLU_027719_0_0_1"/>
<protein>
    <submittedName>
        <fullName evidence="4">Extracellular dioxygenase, putative</fullName>
    </submittedName>
</protein>